<organism evidence="1 2">
    <name type="scientific">Candidatus Desulfobia pelagia</name>
    <dbReference type="NCBI Taxonomy" id="2841692"/>
    <lineage>
        <taxon>Bacteria</taxon>
        <taxon>Pseudomonadati</taxon>
        <taxon>Thermodesulfobacteriota</taxon>
        <taxon>Desulfobulbia</taxon>
        <taxon>Desulfobulbales</taxon>
        <taxon>Desulfobulbaceae</taxon>
        <taxon>Candidatus Desulfobia</taxon>
    </lineage>
</organism>
<dbReference type="InterPro" id="IPR014060">
    <property type="entry name" value="PglZ"/>
</dbReference>
<evidence type="ECO:0000313" key="2">
    <source>
        <dbReference type="Proteomes" id="UP000614424"/>
    </source>
</evidence>
<evidence type="ECO:0000313" key="1">
    <source>
        <dbReference type="EMBL" id="MBC8316322.1"/>
    </source>
</evidence>
<gene>
    <name evidence="1" type="primary">pglZ</name>
    <name evidence="1" type="ORF">H8E41_00325</name>
</gene>
<dbReference type="AlphaFoldDB" id="A0A8J6NBZ7"/>
<dbReference type="EMBL" id="JACNJZ010000022">
    <property type="protein sequence ID" value="MBC8316322.1"/>
    <property type="molecule type" value="Genomic_DNA"/>
</dbReference>
<dbReference type="Proteomes" id="UP000614424">
    <property type="component" value="Unassembled WGS sequence"/>
</dbReference>
<reference evidence="1 2" key="1">
    <citation type="submission" date="2020-08" db="EMBL/GenBank/DDBJ databases">
        <title>Bridging the membrane lipid divide: bacteria of the FCB group superphylum have the potential to synthesize archaeal ether lipids.</title>
        <authorList>
            <person name="Villanueva L."/>
            <person name="Von Meijenfeldt F.A.B."/>
            <person name="Westbye A.B."/>
            <person name="Yadav S."/>
            <person name="Hopmans E.C."/>
            <person name="Dutilh B.E."/>
            <person name="Sinninghe Damste J.S."/>
        </authorList>
    </citation>
    <scope>NUCLEOTIDE SEQUENCE [LARGE SCALE GENOMIC DNA]</scope>
    <source>
        <strain evidence="1">NIOZ-UU47</strain>
    </source>
</reference>
<dbReference type="InterPro" id="IPR017850">
    <property type="entry name" value="Alkaline_phosphatase_core_sf"/>
</dbReference>
<dbReference type="Pfam" id="PF08665">
    <property type="entry name" value="PglZ"/>
    <property type="match status" value="1"/>
</dbReference>
<dbReference type="NCBIfam" id="TIGR02687">
    <property type="entry name" value="BREX-1 system phosphatase PglZ type A"/>
    <property type="match status" value="1"/>
</dbReference>
<proteinExistence type="predicted"/>
<accession>A0A8J6NBZ7</accession>
<protein>
    <submittedName>
        <fullName evidence="1">BREX-1 system phosphatase PglZ type A</fullName>
    </submittedName>
</protein>
<sequence>YEIGEALLQLIRREDRYEAELKPMLGMLPSFTQLGMASLLPNRELRFADKDSATILVDDASSLGTANRSKILSNYVADGATAIRADDFLTMNRDDSRELFREHSVVYIYHNRIDATGDKKQSEEQVFEAVEETLQELIKVIKKLAAANATNMLITTDHGFIYQNKPLDKSDFTSAEPQGEIILHRDRRFIVGKGLQKHPGLRYFTAEELSLAGNVEIQISKSINRMRLKGSGSRYVHGGASLQEVVLPVLQVNKKRQSDVSSVNVDILRSGSTVITSSQLSVAFYQIDPVTGKRQSRTLRAGIYNKDGELISDSHELIFDFTSDKSREREIQVRFLLTRNADDVNGQTVTLKLEEKLPGTAKYKDYKSVSYTMQRSFTTDFDF</sequence>
<dbReference type="Gene3D" id="3.40.720.10">
    <property type="entry name" value="Alkaline Phosphatase, subunit A"/>
    <property type="match status" value="1"/>
</dbReference>
<comment type="caution">
    <text evidence="1">The sequence shown here is derived from an EMBL/GenBank/DDBJ whole genome shotgun (WGS) entry which is preliminary data.</text>
</comment>
<name>A0A8J6NBZ7_9BACT</name>
<feature type="non-terminal residue" evidence="1">
    <location>
        <position position="1"/>
    </location>
</feature>